<dbReference type="PANTHER" id="PTHR12558">
    <property type="entry name" value="CELL DIVISION CYCLE 16,23,27"/>
    <property type="match status" value="1"/>
</dbReference>
<dbReference type="Gene3D" id="1.25.40.10">
    <property type="entry name" value="Tetratricopeptide repeat domain"/>
    <property type="match status" value="2"/>
</dbReference>
<keyword evidence="2" id="KW-1185">Reference proteome</keyword>
<dbReference type="PATRIC" id="fig|937777.3.peg.544"/>
<dbReference type="Proteomes" id="UP000010467">
    <property type="component" value="Chromosome"/>
</dbReference>
<dbReference type="SUPFAM" id="SSF48452">
    <property type="entry name" value="TPR-like"/>
    <property type="match status" value="2"/>
</dbReference>
<organism evidence="1 2">
    <name type="scientific">Deinococcus peraridilitoris (strain DSM 19664 / LMG 22246 / CIP 109416 / KR-200)</name>
    <dbReference type="NCBI Taxonomy" id="937777"/>
    <lineage>
        <taxon>Bacteria</taxon>
        <taxon>Thermotogati</taxon>
        <taxon>Deinococcota</taxon>
        <taxon>Deinococci</taxon>
        <taxon>Deinococcales</taxon>
        <taxon>Deinococcaceae</taxon>
        <taxon>Deinococcus</taxon>
    </lineage>
</organism>
<dbReference type="STRING" id="937777.Deipe_0541"/>
<dbReference type="EMBL" id="CP003382">
    <property type="protein sequence ID" value="AFZ66136.1"/>
    <property type="molecule type" value="Genomic_DNA"/>
</dbReference>
<evidence type="ECO:0000313" key="2">
    <source>
        <dbReference type="Proteomes" id="UP000010467"/>
    </source>
</evidence>
<sequence length="473" mass="52050">MIELSTTWQQTTQVLEHEDFDAAYWVLEGAFSAAGRAQRARLSLLVASLHSLYGDAGIEDTRSALRESVTLDPALSAEALYQALSAELTARENPGEGARLAQEVLQAQTTLPLAEAAALARYHAMVALALAEQPQSALDSAPPSSALPVHLRWRLRSWQADSEEQLGHHEDAALLYAEAAHLALGLNRAIMLQERAAVLLQLDRFDEALESLERAHVEYRGGEEEMLHRASWHYLRAQALLGLGRLPEALQAIQEAGRLEQEHGDLSYGVELVWGQVMTALGDGEQATQHFHKALALSQGGDRAYALHELGVAYLDCDMPLEARERLQEVLAQQDYPFVPEVYADLAEAEYRLGRLQEAEQSAQQALSQGATVPASLVLGSVALDYYHLDEALEHYERVVGEAAPGSRDWVTGHQMAADILAQQGFRDPGAIYAHASQALEHTDRSDEWYATLSELISRAENEMRGGNQRTLN</sequence>
<dbReference type="InterPro" id="IPR011990">
    <property type="entry name" value="TPR-like_helical_dom_sf"/>
</dbReference>
<gene>
    <name evidence="1" type="ordered locus">Deipe_0541</name>
</gene>
<proteinExistence type="predicted"/>
<dbReference type="eggNOG" id="COG0457">
    <property type="taxonomic scope" value="Bacteria"/>
</dbReference>
<dbReference type="OrthoDB" id="59226at2"/>
<reference evidence="2" key="1">
    <citation type="submission" date="2012-03" db="EMBL/GenBank/DDBJ databases">
        <title>Complete sequence of chromosome of Deinococcus peraridilitoris DSM 19664.</title>
        <authorList>
            <person name="Lucas S."/>
            <person name="Copeland A."/>
            <person name="Lapidus A."/>
            <person name="Glavina del Rio T."/>
            <person name="Dalin E."/>
            <person name="Tice H."/>
            <person name="Bruce D."/>
            <person name="Goodwin L."/>
            <person name="Pitluck S."/>
            <person name="Peters L."/>
            <person name="Mikhailova N."/>
            <person name="Lu M."/>
            <person name="Kyrpides N."/>
            <person name="Mavromatis K."/>
            <person name="Ivanova N."/>
            <person name="Brettin T."/>
            <person name="Detter J.C."/>
            <person name="Han C."/>
            <person name="Larimer F."/>
            <person name="Land M."/>
            <person name="Hauser L."/>
            <person name="Markowitz V."/>
            <person name="Cheng J.-F."/>
            <person name="Hugenholtz P."/>
            <person name="Woyke T."/>
            <person name="Wu D."/>
            <person name="Pukall R."/>
            <person name="Steenblock K."/>
            <person name="Brambilla E."/>
            <person name="Klenk H.-P."/>
            <person name="Eisen J.A."/>
        </authorList>
    </citation>
    <scope>NUCLEOTIDE SEQUENCE [LARGE SCALE GENOMIC DNA]</scope>
    <source>
        <strain evidence="2">DSM 19664 / LMG 22246 / CIP 109416 / KR-200</strain>
    </source>
</reference>
<dbReference type="InterPro" id="IPR019734">
    <property type="entry name" value="TPR_rpt"/>
</dbReference>
<name>K9ZX53_DEIPD</name>
<accession>K9ZX53</accession>
<dbReference type="PANTHER" id="PTHR12558:SF13">
    <property type="entry name" value="CELL DIVISION CYCLE PROTEIN 27 HOMOLOG"/>
    <property type="match status" value="1"/>
</dbReference>
<protein>
    <submittedName>
        <fullName evidence="1">Uncharacterized protein</fullName>
    </submittedName>
</protein>
<dbReference type="KEGG" id="dpd:Deipe_0541"/>
<dbReference type="HOGENOM" id="CLU_048113_0_0_0"/>
<dbReference type="AlphaFoldDB" id="K9ZX53"/>
<evidence type="ECO:0000313" key="1">
    <source>
        <dbReference type="EMBL" id="AFZ66136.1"/>
    </source>
</evidence>
<dbReference type="RefSeq" id="WP_015234446.1">
    <property type="nucleotide sequence ID" value="NC_019793.1"/>
</dbReference>
<dbReference type="SMART" id="SM00028">
    <property type="entry name" value="TPR"/>
    <property type="match status" value="4"/>
</dbReference>